<dbReference type="AlphaFoldDB" id="A0A2T0KFP1"/>
<keyword evidence="2 6" id="KW-0238">DNA-binding</keyword>
<reference evidence="6 7" key="1">
    <citation type="submission" date="2018-03" db="EMBL/GenBank/DDBJ databases">
        <title>Genomic Encyclopedia of Archaeal and Bacterial Type Strains, Phase II (KMG-II): from individual species to whole genera.</title>
        <authorList>
            <person name="Goeker M."/>
        </authorList>
    </citation>
    <scope>NUCLEOTIDE SEQUENCE [LARGE SCALE GENOMIC DNA]</scope>
    <source>
        <strain evidence="6 7">DSM 43146</strain>
    </source>
</reference>
<gene>
    <name evidence="6" type="ORF">CLV67_105374</name>
</gene>
<dbReference type="SMART" id="SM00342">
    <property type="entry name" value="HTH_ARAC"/>
    <property type="match status" value="1"/>
</dbReference>
<evidence type="ECO:0000313" key="6">
    <source>
        <dbReference type="EMBL" id="PRX22197.1"/>
    </source>
</evidence>
<feature type="region of interest" description="Disordered" evidence="4">
    <location>
        <begin position="1"/>
        <end position="24"/>
    </location>
</feature>
<dbReference type="PRINTS" id="PR00032">
    <property type="entry name" value="HTHARAC"/>
</dbReference>
<evidence type="ECO:0000256" key="4">
    <source>
        <dbReference type="SAM" id="MobiDB-lite"/>
    </source>
</evidence>
<dbReference type="GO" id="GO:0043565">
    <property type="term" value="F:sequence-specific DNA binding"/>
    <property type="evidence" value="ECO:0007669"/>
    <property type="project" value="InterPro"/>
</dbReference>
<dbReference type="SUPFAM" id="SSF46689">
    <property type="entry name" value="Homeodomain-like"/>
    <property type="match status" value="1"/>
</dbReference>
<name>A0A2T0KFP1_9ACTN</name>
<organism evidence="6 7">
    <name type="scientific">Actinoplanes italicus</name>
    <dbReference type="NCBI Taxonomy" id="113567"/>
    <lineage>
        <taxon>Bacteria</taxon>
        <taxon>Bacillati</taxon>
        <taxon>Actinomycetota</taxon>
        <taxon>Actinomycetes</taxon>
        <taxon>Micromonosporales</taxon>
        <taxon>Micromonosporaceae</taxon>
        <taxon>Actinoplanes</taxon>
    </lineage>
</organism>
<evidence type="ECO:0000259" key="5">
    <source>
        <dbReference type="PROSITE" id="PS01124"/>
    </source>
</evidence>
<sequence length="353" mass="39129">MHVSHRKMHTSPGASPERAAIGFPSWPRELGKGGTVRHFNLTDAEPSLRADILDEAARACSVPFRARPADRGRLVRFRHMDRYFGGLNVTRTRLGNFYGFRSASLARRDDEPRLILTISSGAYRIEQDDRLDRRPSGSMVPYSSRGALRLQADEPVEAWSLTVALSELGLPHLFLRDVMVRNIGESPLGPMFRRHVTDLAGLPELSDAQAASLADPTIGLLRALLTTAGGDEFLSRQPLSQTLGTRIMMFLREHVTDPGMSADLLAAHFGISKRYLYAVLARMDVSLGDWIRTERLHRAARALTNPANALVSVAAIARTSGFSDHSSFARAFKQRYGCTPTRWRELDPSARGV</sequence>
<dbReference type="Gene3D" id="1.10.10.60">
    <property type="entry name" value="Homeodomain-like"/>
    <property type="match status" value="1"/>
</dbReference>
<proteinExistence type="predicted"/>
<dbReference type="PROSITE" id="PS01124">
    <property type="entry name" value="HTH_ARAC_FAMILY_2"/>
    <property type="match status" value="1"/>
</dbReference>
<dbReference type="InterPro" id="IPR020449">
    <property type="entry name" value="Tscrpt_reg_AraC-type_HTH"/>
</dbReference>
<keyword evidence="1" id="KW-0805">Transcription regulation</keyword>
<dbReference type="InterPro" id="IPR018062">
    <property type="entry name" value="HTH_AraC-typ_CS"/>
</dbReference>
<comment type="caution">
    <text evidence="6">The sequence shown here is derived from an EMBL/GenBank/DDBJ whole genome shotgun (WGS) entry which is preliminary data.</text>
</comment>
<evidence type="ECO:0000256" key="3">
    <source>
        <dbReference type="ARBA" id="ARBA00023163"/>
    </source>
</evidence>
<protein>
    <submittedName>
        <fullName evidence="6">AraC-like DNA-binding protein</fullName>
    </submittedName>
</protein>
<dbReference type="Proteomes" id="UP000239415">
    <property type="component" value="Unassembled WGS sequence"/>
</dbReference>
<accession>A0A2T0KFP1</accession>
<keyword evidence="3" id="KW-0804">Transcription</keyword>
<evidence type="ECO:0000256" key="2">
    <source>
        <dbReference type="ARBA" id="ARBA00023125"/>
    </source>
</evidence>
<dbReference type="EMBL" id="PVMZ01000005">
    <property type="protein sequence ID" value="PRX22197.1"/>
    <property type="molecule type" value="Genomic_DNA"/>
</dbReference>
<dbReference type="GO" id="GO:0003700">
    <property type="term" value="F:DNA-binding transcription factor activity"/>
    <property type="evidence" value="ECO:0007669"/>
    <property type="project" value="InterPro"/>
</dbReference>
<evidence type="ECO:0000256" key="1">
    <source>
        <dbReference type="ARBA" id="ARBA00023015"/>
    </source>
</evidence>
<dbReference type="InterPro" id="IPR009057">
    <property type="entry name" value="Homeodomain-like_sf"/>
</dbReference>
<dbReference type="PROSITE" id="PS00041">
    <property type="entry name" value="HTH_ARAC_FAMILY_1"/>
    <property type="match status" value="1"/>
</dbReference>
<dbReference type="InterPro" id="IPR018060">
    <property type="entry name" value="HTH_AraC"/>
</dbReference>
<dbReference type="Pfam" id="PF12833">
    <property type="entry name" value="HTH_18"/>
    <property type="match status" value="1"/>
</dbReference>
<evidence type="ECO:0000313" key="7">
    <source>
        <dbReference type="Proteomes" id="UP000239415"/>
    </source>
</evidence>
<feature type="domain" description="HTH araC/xylS-type" evidence="5">
    <location>
        <begin position="245"/>
        <end position="346"/>
    </location>
</feature>
<dbReference type="PANTHER" id="PTHR43280:SF31">
    <property type="entry name" value="TRANSCRIPTIONAL REGULATORY PROTEIN"/>
    <property type="match status" value="1"/>
</dbReference>
<keyword evidence="7" id="KW-1185">Reference proteome</keyword>
<dbReference type="PANTHER" id="PTHR43280">
    <property type="entry name" value="ARAC-FAMILY TRANSCRIPTIONAL REGULATOR"/>
    <property type="match status" value="1"/>
</dbReference>